<accession>A0A498BX43</accession>
<proteinExistence type="predicted"/>
<dbReference type="InterPro" id="IPR011335">
    <property type="entry name" value="Restrct_endonuc-II-like"/>
</dbReference>
<dbReference type="EMBL" id="RCDB01000003">
    <property type="protein sequence ID" value="RLK47912.1"/>
    <property type="molecule type" value="Genomic_DNA"/>
</dbReference>
<dbReference type="SUPFAM" id="SSF52980">
    <property type="entry name" value="Restriction endonuclease-like"/>
    <property type="match status" value="1"/>
</dbReference>
<gene>
    <name evidence="2" type="ORF">C7474_2511</name>
</gene>
<keyword evidence="2" id="KW-0255">Endonuclease</keyword>
<reference evidence="2 3" key="1">
    <citation type="journal article" date="2015" name="Stand. Genomic Sci.">
        <title>Genomic Encyclopedia of Bacterial and Archaeal Type Strains, Phase III: the genomes of soil and plant-associated and newly described type strains.</title>
        <authorList>
            <person name="Whitman W.B."/>
            <person name="Woyke T."/>
            <person name="Klenk H.P."/>
            <person name="Zhou Y."/>
            <person name="Lilburn T.G."/>
            <person name="Beck B.J."/>
            <person name="De Vos P."/>
            <person name="Vandamme P."/>
            <person name="Eisen J.A."/>
            <person name="Garrity G."/>
            <person name="Hugenholtz P."/>
            <person name="Kyrpides N.C."/>
        </authorList>
    </citation>
    <scope>NUCLEOTIDE SEQUENCE [LARGE SCALE GENOMIC DNA]</scope>
    <source>
        <strain evidence="2 3">S2T63</strain>
    </source>
</reference>
<comment type="caution">
    <text evidence="2">The sequence shown here is derived from an EMBL/GenBank/DDBJ whole genome shotgun (WGS) entry which is preliminary data.</text>
</comment>
<feature type="domain" description="DUF559" evidence="1">
    <location>
        <begin position="197"/>
        <end position="274"/>
    </location>
</feature>
<keyword evidence="3" id="KW-1185">Reference proteome</keyword>
<dbReference type="AlphaFoldDB" id="A0A498BX43"/>
<protein>
    <submittedName>
        <fullName evidence="2">Very-short-patch-repair endonuclease</fullName>
    </submittedName>
</protein>
<name>A0A498BX43_9MICO</name>
<dbReference type="Pfam" id="PF04480">
    <property type="entry name" value="DUF559"/>
    <property type="match status" value="1"/>
</dbReference>
<dbReference type="Gene3D" id="3.40.960.10">
    <property type="entry name" value="VSR Endonuclease"/>
    <property type="match status" value="1"/>
</dbReference>
<dbReference type="Proteomes" id="UP000273158">
    <property type="component" value="Unassembled WGS sequence"/>
</dbReference>
<keyword evidence="2" id="KW-0540">Nuclease</keyword>
<dbReference type="OrthoDB" id="2594539at2"/>
<evidence type="ECO:0000313" key="3">
    <source>
        <dbReference type="Proteomes" id="UP000273158"/>
    </source>
</evidence>
<evidence type="ECO:0000313" key="2">
    <source>
        <dbReference type="EMBL" id="RLK47912.1"/>
    </source>
</evidence>
<sequence>MLLLPLAERLEGSALHRSQLRAEGYSDARLRAEVRAGGVEVFRRAWFVSASAPDDLREAARLGGRLTCTTLAPQRGWWMPEGIGDELHLHFPPGSTGPRAPADWPGVRHWTRPLAPLGRTLVASIEDALAHIAVCQPHDAALVLWEAATRVENLSPEALRNIRWDSPAARELAAEVNGLADSGLEVLVCAPLRRLWVQVRQQVVLAGKPVDVLVGRWLVVQIDGWAHHSSAAQRGKDLAHDAELRLRGYTVLRFSHAQVVHDKRGTMRLIQRALAAGLHINSAA</sequence>
<dbReference type="InterPro" id="IPR007569">
    <property type="entry name" value="DUF559"/>
</dbReference>
<evidence type="ECO:0000259" key="1">
    <source>
        <dbReference type="Pfam" id="PF04480"/>
    </source>
</evidence>
<dbReference type="GO" id="GO:0004519">
    <property type="term" value="F:endonuclease activity"/>
    <property type="evidence" value="ECO:0007669"/>
    <property type="project" value="UniProtKB-KW"/>
</dbReference>
<organism evidence="2 3">
    <name type="scientific">Microbacterium telephonicum</name>
    <dbReference type="NCBI Taxonomy" id="1714841"/>
    <lineage>
        <taxon>Bacteria</taxon>
        <taxon>Bacillati</taxon>
        <taxon>Actinomycetota</taxon>
        <taxon>Actinomycetes</taxon>
        <taxon>Micrococcales</taxon>
        <taxon>Microbacteriaceae</taxon>
        <taxon>Microbacterium</taxon>
    </lineage>
</organism>
<keyword evidence="2" id="KW-0378">Hydrolase</keyword>
<dbReference type="RefSeq" id="WP_121060353.1">
    <property type="nucleotide sequence ID" value="NZ_RCDB01000003.1"/>
</dbReference>